<evidence type="ECO:0008006" key="3">
    <source>
        <dbReference type="Google" id="ProtNLM"/>
    </source>
</evidence>
<dbReference type="RefSeq" id="WP_115824070.1">
    <property type="nucleotide sequence ID" value="NZ_QUAE01000010.1"/>
</dbReference>
<name>A0A3E0J796_9BACI</name>
<sequence>MPKPEILLVGTFHMSMNPEMVNDQQEEIREIVHSLKKFKPTKIAVEKPFLIEEEMERKYKAFRNNTLTPTYDEVEQFAFRLANEMDLPSVYPIDEMVDMSKPSLNQVFEWAKEHQPSLFKEIMEVQNKLKSMENNKTIRNILHYLNDSDYSKELQRIYMKLARVGDRQHQVGVQWLKQWHHRDLAISANISRIAEKGDRILVFIGGDHLHLLQQFLTDSGDYKVLSAKPYLPQ</sequence>
<organism evidence="1 2">
    <name type="scientific">Halobacillus trueperi</name>
    <dbReference type="NCBI Taxonomy" id="156205"/>
    <lineage>
        <taxon>Bacteria</taxon>
        <taxon>Bacillati</taxon>
        <taxon>Bacillota</taxon>
        <taxon>Bacilli</taxon>
        <taxon>Bacillales</taxon>
        <taxon>Bacillaceae</taxon>
        <taxon>Halobacillus</taxon>
    </lineage>
</organism>
<evidence type="ECO:0000313" key="2">
    <source>
        <dbReference type="Proteomes" id="UP000256305"/>
    </source>
</evidence>
<comment type="caution">
    <text evidence="1">The sequence shown here is derived from an EMBL/GenBank/DDBJ whole genome shotgun (WGS) entry which is preliminary data.</text>
</comment>
<protein>
    <recommendedName>
        <fullName evidence="3">TraB/GumN family protein</fullName>
    </recommendedName>
</protein>
<dbReference type="Pfam" id="PF18950">
    <property type="entry name" value="DUF5694"/>
    <property type="match status" value="1"/>
</dbReference>
<evidence type="ECO:0000313" key="1">
    <source>
        <dbReference type="EMBL" id="REJ08667.1"/>
    </source>
</evidence>
<dbReference type="EMBL" id="QUAE01000010">
    <property type="protein sequence ID" value="REJ08667.1"/>
    <property type="molecule type" value="Genomic_DNA"/>
</dbReference>
<accession>A0A3E0J796</accession>
<reference evidence="1 2" key="1">
    <citation type="submission" date="2018-08" db="EMBL/GenBank/DDBJ databases">
        <title>Genome sequence of Halobacillus trueperi KCTC 3686.</title>
        <authorList>
            <person name="Cho K.H."/>
            <person name="Kwak M.-J."/>
            <person name="Kim B.-Y."/>
            <person name="Chun J."/>
        </authorList>
    </citation>
    <scope>NUCLEOTIDE SEQUENCE [LARGE SCALE GENOMIC DNA]</scope>
    <source>
        <strain evidence="1 2">KCTC 3686</strain>
    </source>
</reference>
<dbReference type="AlphaFoldDB" id="A0A3E0J796"/>
<keyword evidence="2" id="KW-1185">Reference proteome</keyword>
<gene>
    <name evidence="1" type="ORF">DYE48_13360</name>
</gene>
<dbReference type="InterPro" id="IPR043749">
    <property type="entry name" value="DUF5694"/>
</dbReference>
<dbReference type="Proteomes" id="UP000256305">
    <property type="component" value="Unassembled WGS sequence"/>
</dbReference>
<proteinExistence type="predicted"/>